<accession>A0AAF0GMB2</accession>
<name>A0AAF0GMB2_9CAUD</name>
<evidence type="ECO:0000256" key="1">
    <source>
        <dbReference type="SAM" id="Phobius"/>
    </source>
</evidence>
<sequence length="87" mass="9062">MHEVVEPQTGALPVVPATAAEDAEGTFVLLPVLGEPEAPVALFQDGSYTRWIPAMKRKTLGARTWLFSGGVIGGLAFADSLASLPGL</sequence>
<evidence type="ECO:0000313" key="2">
    <source>
        <dbReference type="EMBL" id="WGH21561.1"/>
    </source>
</evidence>
<reference evidence="2 3" key="1">
    <citation type="submission" date="2023-03" db="EMBL/GenBank/DDBJ databases">
        <authorList>
            <person name="Kanak A."/>
            <person name="Audrey N."/>
            <person name="Garlena R.A."/>
            <person name="Russell D.A."/>
            <person name="Jacobs-Sera D."/>
            <person name="Hatfull G.F."/>
        </authorList>
    </citation>
    <scope>NUCLEOTIDE SEQUENCE [LARGE SCALE GENOMIC DNA]</scope>
</reference>
<keyword evidence="3" id="KW-1185">Reference proteome</keyword>
<keyword evidence="1" id="KW-0812">Transmembrane</keyword>
<dbReference type="Proteomes" id="UP001224915">
    <property type="component" value="Segment"/>
</dbReference>
<dbReference type="EMBL" id="OQ709218">
    <property type="protein sequence ID" value="WGH21561.1"/>
    <property type="molecule type" value="Genomic_DNA"/>
</dbReference>
<keyword evidence="1" id="KW-0472">Membrane</keyword>
<keyword evidence="1" id="KW-1133">Transmembrane helix</keyword>
<organism evidence="2 3">
    <name type="scientific">Arthrobacter phage Ascela</name>
    <dbReference type="NCBI Taxonomy" id="3038360"/>
    <lineage>
        <taxon>Viruses</taxon>
        <taxon>Duplodnaviria</taxon>
        <taxon>Heunggongvirae</taxon>
        <taxon>Uroviricota</taxon>
        <taxon>Caudoviricetes</taxon>
        <taxon>Casidaviridae</taxon>
        <taxon>Yangvirus</taxon>
        <taxon>Yangvirus ascela</taxon>
    </lineage>
</organism>
<gene>
    <name evidence="2" type="primary">38</name>
    <name evidence="2" type="ORF">SEA_ASCELA_38</name>
</gene>
<feature type="transmembrane region" description="Helical" evidence="1">
    <location>
        <begin position="65"/>
        <end position="84"/>
    </location>
</feature>
<protein>
    <submittedName>
        <fullName evidence="2">Uncharacterized protein</fullName>
    </submittedName>
</protein>
<proteinExistence type="predicted"/>
<evidence type="ECO:0000313" key="3">
    <source>
        <dbReference type="Proteomes" id="UP001224915"/>
    </source>
</evidence>